<evidence type="ECO:0000313" key="1">
    <source>
        <dbReference type="EMBL" id="EGF93502.1"/>
    </source>
</evidence>
<dbReference type="STRING" id="715226.ABI_19420"/>
<sequence>MRTRALVDAARDQINKTVRYDSAYTRIGYPMGDVPLERGVCTDVVIRAYRKLGLDLQRLVHENMAANFDLYPKRWELTAPDPNIDHRRVPNLMVFFSRFATSLPVTKDPNDYQPGDIITNLPFGRTHIAIVGDRKSWRSGRLMVIQNGGLGAREDDELFAYPLTGHYRYSL</sequence>
<dbReference type="PIRSF" id="PIRSF011444">
    <property type="entry name" value="DUF1287"/>
    <property type="match status" value="1"/>
</dbReference>
<dbReference type="Proteomes" id="UP000006512">
    <property type="component" value="Unassembled WGS sequence"/>
</dbReference>
<dbReference type="Pfam" id="PF06940">
    <property type="entry name" value="DUF1287"/>
    <property type="match status" value="1"/>
</dbReference>
<dbReference type="InterPro" id="IPR009706">
    <property type="entry name" value="DUF1287"/>
</dbReference>
<keyword evidence="2" id="KW-1185">Reference proteome</keyword>
<protein>
    <recommendedName>
        <fullName evidence="3">DUF1287 domain-containing protein</fullName>
    </recommendedName>
</protein>
<proteinExistence type="predicted"/>
<dbReference type="AlphaFoldDB" id="F4QLK4"/>
<accession>F4QLK4</accession>
<organism evidence="1 2">
    <name type="scientific">Asticcacaulis biprosthecium C19</name>
    <dbReference type="NCBI Taxonomy" id="715226"/>
    <lineage>
        <taxon>Bacteria</taxon>
        <taxon>Pseudomonadati</taxon>
        <taxon>Pseudomonadota</taxon>
        <taxon>Alphaproteobacteria</taxon>
        <taxon>Caulobacterales</taxon>
        <taxon>Caulobacteraceae</taxon>
        <taxon>Asticcacaulis</taxon>
    </lineage>
</organism>
<name>F4QLK4_9CAUL</name>
<evidence type="ECO:0000313" key="2">
    <source>
        <dbReference type="Proteomes" id="UP000006512"/>
    </source>
</evidence>
<gene>
    <name evidence="1" type="ORF">ABI_19420</name>
</gene>
<evidence type="ECO:0008006" key="3">
    <source>
        <dbReference type="Google" id="ProtNLM"/>
    </source>
</evidence>
<reference evidence="2" key="1">
    <citation type="submission" date="2011-03" db="EMBL/GenBank/DDBJ databases">
        <title>Draft genome sequence of Brevundimonas diminuta.</title>
        <authorList>
            <person name="Brown P.J.B."/>
            <person name="Buechlein A."/>
            <person name="Hemmerich C."/>
            <person name="Brun Y.V."/>
        </authorList>
    </citation>
    <scope>NUCLEOTIDE SEQUENCE [LARGE SCALE GENOMIC DNA]</scope>
    <source>
        <strain evidence="2">C19</strain>
    </source>
</reference>
<dbReference type="eggNOG" id="COG3738">
    <property type="taxonomic scope" value="Bacteria"/>
</dbReference>
<dbReference type="HOGENOM" id="CLU_079833_2_0_5"/>
<dbReference type="EMBL" id="GL883077">
    <property type="protein sequence ID" value="EGF93502.1"/>
    <property type="molecule type" value="Genomic_DNA"/>
</dbReference>